<keyword evidence="5" id="KW-0547">Nucleotide-binding</keyword>
<dbReference type="SMART" id="SM01400">
    <property type="entry name" value="Pribosyltran_N"/>
    <property type="match status" value="1"/>
</dbReference>
<comment type="caution">
    <text evidence="11">The sequence shown here is derived from an EMBL/GenBank/DDBJ whole genome shotgun (WGS) entry which is preliminary data.</text>
</comment>
<dbReference type="InterPro" id="IPR029099">
    <property type="entry name" value="Pribosyltran_N"/>
</dbReference>
<accession>X1N8R9</accession>
<feature type="domain" description="Ribose-phosphate pyrophosphokinase N-terminal" evidence="10">
    <location>
        <begin position="68"/>
        <end position="180"/>
    </location>
</feature>
<dbReference type="GO" id="GO:0006164">
    <property type="term" value="P:purine nucleotide biosynthetic process"/>
    <property type="evidence" value="ECO:0007669"/>
    <property type="project" value="TreeGrafter"/>
</dbReference>
<dbReference type="InterPro" id="IPR029057">
    <property type="entry name" value="PRTase-like"/>
</dbReference>
<dbReference type="PANTHER" id="PTHR10210:SF32">
    <property type="entry name" value="RIBOSE-PHOSPHATE PYROPHOSPHOKINASE 2"/>
    <property type="match status" value="1"/>
</dbReference>
<keyword evidence="8" id="KW-0460">Magnesium</keyword>
<protein>
    <recommendedName>
        <fullName evidence="1">ribose-phosphate diphosphokinase</fullName>
        <ecNumber evidence="1">2.7.6.1</ecNumber>
    </recommendedName>
</protein>
<comment type="catalytic activity">
    <reaction evidence="9">
        <text>D-ribose 5-phosphate + ATP = 5-phospho-alpha-D-ribose 1-diphosphate + AMP + H(+)</text>
        <dbReference type="Rhea" id="RHEA:15609"/>
        <dbReference type="ChEBI" id="CHEBI:15378"/>
        <dbReference type="ChEBI" id="CHEBI:30616"/>
        <dbReference type="ChEBI" id="CHEBI:58017"/>
        <dbReference type="ChEBI" id="CHEBI:78346"/>
        <dbReference type="ChEBI" id="CHEBI:456215"/>
        <dbReference type="EC" id="2.7.6.1"/>
    </reaction>
</comment>
<dbReference type="Gene3D" id="3.40.50.2020">
    <property type="match status" value="1"/>
</dbReference>
<evidence type="ECO:0000256" key="5">
    <source>
        <dbReference type="ARBA" id="ARBA00022741"/>
    </source>
</evidence>
<dbReference type="Pfam" id="PF13793">
    <property type="entry name" value="Pribosyltran_N"/>
    <property type="match status" value="1"/>
</dbReference>
<keyword evidence="3" id="KW-0479">Metal-binding</keyword>
<evidence type="ECO:0000313" key="11">
    <source>
        <dbReference type="EMBL" id="GAI39983.1"/>
    </source>
</evidence>
<evidence type="ECO:0000256" key="4">
    <source>
        <dbReference type="ARBA" id="ARBA00022727"/>
    </source>
</evidence>
<keyword evidence="2" id="KW-0808">Transferase</keyword>
<evidence type="ECO:0000256" key="6">
    <source>
        <dbReference type="ARBA" id="ARBA00022777"/>
    </source>
</evidence>
<dbReference type="GO" id="GO:0004749">
    <property type="term" value="F:ribose phosphate diphosphokinase activity"/>
    <property type="evidence" value="ECO:0007669"/>
    <property type="project" value="UniProtKB-EC"/>
</dbReference>
<dbReference type="GO" id="GO:0000287">
    <property type="term" value="F:magnesium ion binding"/>
    <property type="evidence" value="ECO:0007669"/>
    <property type="project" value="InterPro"/>
</dbReference>
<dbReference type="NCBIfam" id="TIGR01251">
    <property type="entry name" value="ribP_PPkin"/>
    <property type="match status" value="1"/>
</dbReference>
<dbReference type="GO" id="GO:0002189">
    <property type="term" value="C:ribose phosphate diphosphokinase complex"/>
    <property type="evidence" value="ECO:0007669"/>
    <property type="project" value="TreeGrafter"/>
</dbReference>
<dbReference type="EC" id="2.7.6.1" evidence="1"/>
<sequence>VFSNRFSSWSISGQDNKNDMILGISQTCPICSRSKFLNSLLFYPYYYSTRLRIEKKSFFKYNGSVGRIRLISGRSHLILARKIAKLLKTPLTPIEIKTFADGEIYVRIKEKVRGDDIFLIQSLSSPVNEHLIELLITIDALRRASAARINVVCPYLAYSRQDRKIVSREPISAKLIANLI</sequence>
<keyword evidence="6" id="KW-0418">Kinase</keyword>
<dbReference type="FunFam" id="3.40.50.2020:FF:000007">
    <property type="entry name" value="Ribose-phosphate pyrophosphokinase"/>
    <property type="match status" value="1"/>
</dbReference>
<dbReference type="PANTHER" id="PTHR10210">
    <property type="entry name" value="RIBOSE-PHOSPHATE DIPHOSPHOKINASE FAMILY MEMBER"/>
    <property type="match status" value="1"/>
</dbReference>
<evidence type="ECO:0000256" key="1">
    <source>
        <dbReference type="ARBA" id="ARBA00013247"/>
    </source>
</evidence>
<dbReference type="GO" id="GO:0016301">
    <property type="term" value="F:kinase activity"/>
    <property type="evidence" value="ECO:0007669"/>
    <property type="project" value="UniProtKB-KW"/>
</dbReference>
<organism evidence="11">
    <name type="scientific">marine sediment metagenome</name>
    <dbReference type="NCBI Taxonomy" id="412755"/>
    <lineage>
        <taxon>unclassified sequences</taxon>
        <taxon>metagenomes</taxon>
        <taxon>ecological metagenomes</taxon>
    </lineage>
</organism>
<gene>
    <name evidence="11" type="ORF">S06H3_42598</name>
</gene>
<dbReference type="GO" id="GO:0006015">
    <property type="term" value="P:5-phosphoribose 1-diphosphate biosynthetic process"/>
    <property type="evidence" value="ECO:0007669"/>
    <property type="project" value="TreeGrafter"/>
</dbReference>
<evidence type="ECO:0000259" key="10">
    <source>
        <dbReference type="Pfam" id="PF13793"/>
    </source>
</evidence>
<dbReference type="GO" id="GO:0005524">
    <property type="term" value="F:ATP binding"/>
    <property type="evidence" value="ECO:0007669"/>
    <property type="project" value="UniProtKB-KW"/>
</dbReference>
<dbReference type="EMBL" id="BARV01026356">
    <property type="protein sequence ID" value="GAI39983.1"/>
    <property type="molecule type" value="Genomic_DNA"/>
</dbReference>
<dbReference type="AlphaFoldDB" id="X1N8R9"/>
<evidence type="ECO:0000256" key="3">
    <source>
        <dbReference type="ARBA" id="ARBA00022723"/>
    </source>
</evidence>
<dbReference type="InterPro" id="IPR005946">
    <property type="entry name" value="Rib-P_diPkinase"/>
</dbReference>
<evidence type="ECO:0000256" key="7">
    <source>
        <dbReference type="ARBA" id="ARBA00022840"/>
    </source>
</evidence>
<feature type="non-terminal residue" evidence="11">
    <location>
        <position position="1"/>
    </location>
</feature>
<dbReference type="SUPFAM" id="SSF53271">
    <property type="entry name" value="PRTase-like"/>
    <property type="match status" value="1"/>
</dbReference>
<evidence type="ECO:0000256" key="8">
    <source>
        <dbReference type="ARBA" id="ARBA00022842"/>
    </source>
</evidence>
<name>X1N8R9_9ZZZZ</name>
<dbReference type="GO" id="GO:0005737">
    <property type="term" value="C:cytoplasm"/>
    <property type="evidence" value="ECO:0007669"/>
    <property type="project" value="TreeGrafter"/>
</dbReference>
<keyword evidence="7" id="KW-0067">ATP-binding</keyword>
<evidence type="ECO:0000256" key="2">
    <source>
        <dbReference type="ARBA" id="ARBA00022679"/>
    </source>
</evidence>
<evidence type="ECO:0000256" key="9">
    <source>
        <dbReference type="ARBA" id="ARBA00049535"/>
    </source>
</evidence>
<proteinExistence type="predicted"/>
<reference evidence="11" key="1">
    <citation type="journal article" date="2014" name="Front. Microbiol.">
        <title>High frequency of phylogenetically diverse reductive dehalogenase-homologous genes in deep subseafloor sedimentary metagenomes.</title>
        <authorList>
            <person name="Kawai M."/>
            <person name="Futagami T."/>
            <person name="Toyoda A."/>
            <person name="Takaki Y."/>
            <person name="Nishi S."/>
            <person name="Hori S."/>
            <person name="Arai W."/>
            <person name="Tsubouchi T."/>
            <person name="Morono Y."/>
            <person name="Uchiyama I."/>
            <person name="Ito T."/>
            <person name="Fujiyama A."/>
            <person name="Inagaki F."/>
            <person name="Takami H."/>
        </authorList>
    </citation>
    <scope>NUCLEOTIDE SEQUENCE</scope>
    <source>
        <strain evidence="11">Expedition CK06-06</strain>
    </source>
</reference>
<keyword evidence="4" id="KW-0545">Nucleotide biosynthesis</keyword>